<proteinExistence type="predicted"/>
<organism evidence="1">
    <name type="scientific">Cucumis melo</name>
    <name type="common">Muskmelon</name>
    <dbReference type="NCBI Taxonomy" id="3656"/>
    <lineage>
        <taxon>Eukaryota</taxon>
        <taxon>Viridiplantae</taxon>
        <taxon>Streptophyta</taxon>
        <taxon>Embryophyta</taxon>
        <taxon>Tracheophyta</taxon>
        <taxon>Spermatophyta</taxon>
        <taxon>Magnoliopsida</taxon>
        <taxon>eudicotyledons</taxon>
        <taxon>Gunneridae</taxon>
        <taxon>Pentapetalae</taxon>
        <taxon>rosids</taxon>
        <taxon>fabids</taxon>
        <taxon>Cucurbitales</taxon>
        <taxon>Cucurbitaceae</taxon>
        <taxon>Benincaseae</taxon>
        <taxon>Cucumis</taxon>
    </lineage>
</organism>
<protein>
    <submittedName>
        <fullName evidence="1">Uncharacterized protein</fullName>
    </submittedName>
</protein>
<dbReference type="EnsemblPlants" id="MELO3C004219.2.1">
    <property type="protein sequence ID" value="MELO3C004219.2.1"/>
    <property type="gene ID" value="MELO3C004219.2"/>
</dbReference>
<sequence length="129" mass="14405">MLVLIQPEFQIMVPLKSPSVRLNLISILHRIANAMVCHIYGESLASFSSIVFNSLSASSCGHNHRSLMWKIGSFCTTILLLFGVESGFPCLLVGRSCQVKRFRVDLLLCYKKFDGSRWRVVVVNVGLTS</sequence>
<accession>A0A9I9CIQ2</accession>
<reference evidence="1" key="1">
    <citation type="submission" date="2023-03" db="UniProtKB">
        <authorList>
            <consortium name="EnsemblPlants"/>
        </authorList>
    </citation>
    <scope>IDENTIFICATION</scope>
</reference>
<evidence type="ECO:0000313" key="1">
    <source>
        <dbReference type="EnsemblPlants" id="MELO3C004219.2.1"/>
    </source>
</evidence>
<dbReference type="AlphaFoldDB" id="A0A9I9CIQ2"/>
<name>A0A9I9CIQ2_CUCME</name>
<dbReference type="Gramene" id="MELO3C004219.2.1">
    <property type="protein sequence ID" value="MELO3C004219.2.1"/>
    <property type="gene ID" value="MELO3C004219.2"/>
</dbReference>